<dbReference type="InterPro" id="IPR012910">
    <property type="entry name" value="Plug_dom"/>
</dbReference>
<dbReference type="Gene3D" id="2.170.130.10">
    <property type="entry name" value="TonB-dependent receptor, plug domain"/>
    <property type="match status" value="1"/>
</dbReference>
<evidence type="ECO:0000256" key="4">
    <source>
        <dbReference type="ARBA" id="ARBA00022692"/>
    </source>
</evidence>
<evidence type="ECO:0000256" key="1">
    <source>
        <dbReference type="ARBA" id="ARBA00004571"/>
    </source>
</evidence>
<name>A0ABV4AI14_9GAMM</name>
<keyword evidence="14" id="KW-1185">Reference proteome</keyword>
<evidence type="ECO:0000256" key="7">
    <source>
        <dbReference type="ARBA" id="ARBA00023237"/>
    </source>
</evidence>
<evidence type="ECO:0000256" key="10">
    <source>
        <dbReference type="SAM" id="SignalP"/>
    </source>
</evidence>
<protein>
    <submittedName>
        <fullName evidence="13">TonB-dependent copper receptor</fullName>
    </submittedName>
</protein>
<dbReference type="InterPro" id="IPR037066">
    <property type="entry name" value="Plug_dom_sf"/>
</dbReference>
<feature type="chain" id="PRO_5045415116" evidence="10">
    <location>
        <begin position="26"/>
        <end position="669"/>
    </location>
</feature>
<dbReference type="InterPro" id="IPR010100">
    <property type="entry name" value="TonB-dep_Cu_rcpt"/>
</dbReference>
<dbReference type="NCBIfam" id="TIGR01778">
    <property type="entry name" value="TonB-copper"/>
    <property type="match status" value="1"/>
</dbReference>
<dbReference type="PANTHER" id="PTHR30069:SF49">
    <property type="entry name" value="OUTER MEMBRANE PROTEIN C"/>
    <property type="match status" value="1"/>
</dbReference>
<dbReference type="Proteomes" id="UP001562065">
    <property type="component" value="Unassembled WGS sequence"/>
</dbReference>
<dbReference type="CDD" id="cd01347">
    <property type="entry name" value="ligand_gated_channel"/>
    <property type="match status" value="1"/>
</dbReference>
<feature type="signal peptide" evidence="10">
    <location>
        <begin position="1"/>
        <end position="25"/>
    </location>
</feature>
<dbReference type="InterPro" id="IPR036942">
    <property type="entry name" value="Beta-barrel_TonB_sf"/>
</dbReference>
<keyword evidence="2 8" id="KW-0813">Transport</keyword>
<dbReference type="Gene3D" id="2.40.170.20">
    <property type="entry name" value="TonB-dependent receptor, beta-barrel domain"/>
    <property type="match status" value="1"/>
</dbReference>
<keyword evidence="10" id="KW-0732">Signal</keyword>
<keyword evidence="3 8" id="KW-1134">Transmembrane beta strand</keyword>
<keyword evidence="7 8" id="KW-0998">Cell outer membrane</keyword>
<evidence type="ECO:0000256" key="3">
    <source>
        <dbReference type="ARBA" id="ARBA00022452"/>
    </source>
</evidence>
<evidence type="ECO:0000259" key="12">
    <source>
        <dbReference type="Pfam" id="PF07715"/>
    </source>
</evidence>
<comment type="subcellular location">
    <subcellularLocation>
        <location evidence="1 8">Cell outer membrane</location>
        <topology evidence="1 8">Multi-pass membrane protein</topology>
    </subcellularLocation>
</comment>
<evidence type="ECO:0000256" key="2">
    <source>
        <dbReference type="ARBA" id="ARBA00022448"/>
    </source>
</evidence>
<accession>A0ABV4AI14</accession>
<dbReference type="Pfam" id="PF00593">
    <property type="entry name" value="TonB_dep_Rec_b-barrel"/>
    <property type="match status" value="1"/>
</dbReference>
<keyword evidence="4 8" id="KW-0812">Transmembrane</keyword>
<evidence type="ECO:0000256" key="9">
    <source>
        <dbReference type="RuleBase" id="RU003357"/>
    </source>
</evidence>
<dbReference type="Pfam" id="PF07715">
    <property type="entry name" value="Plug"/>
    <property type="match status" value="1"/>
</dbReference>
<dbReference type="EMBL" id="JBGCUO010000001">
    <property type="protein sequence ID" value="MEY1662474.1"/>
    <property type="molecule type" value="Genomic_DNA"/>
</dbReference>
<dbReference type="InterPro" id="IPR039426">
    <property type="entry name" value="TonB-dep_rcpt-like"/>
</dbReference>
<evidence type="ECO:0000256" key="6">
    <source>
        <dbReference type="ARBA" id="ARBA00023136"/>
    </source>
</evidence>
<keyword evidence="13" id="KW-0675">Receptor</keyword>
<feature type="domain" description="TonB-dependent receptor-like beta-barrel" evidence="11">
    <location>
        <begin position="198"/>
        <end position="629"/>
    </location>
</feature>
<dbReference type="PROSITE" id="PS52016">
    <property type="entry name" value="TONB_DEPENDENT_REC_3"/>
    <property type="match status" value="1"/>
</dbReference>
<organism evidence="13 14">
    <name type="scientific">Isoalcanivorax beigongshangi</name>
    <dbReference type="NCBI Taxonomy" id="3238810"/>
    <lineage>
        <taxon>Bacteria</taxon>
        <taxon>Pseudomonadati</taxon>
        <taxon>Pseudomonadota</taxon>
        <taxon>Gammaproteobacteria</taxon>
        <taxon>Oceanospirillales</taxon>
        <taxon>Alcanivoracaceae</taxon>
        <taxon>Isoalcanivorax</taxon>
    </lineage>
</organism>
<evidence type="ECO:0000256" key="5">
    <source>
        <dbReference type="ARBA" id="ARBA00023077"/>
    </source>
</evidence>
<comment type="similarity">
    <text evidence="8 9">Belongs to the TonB-dependent receptor family.</text>
</comment>
<dbReference type="RefSeq" id="WP_369456081.1">
    <property type="nucleotide sequence ID" value="NZ_JBGCUO010000001.1"/>
</dbReference>
<dbReference type="PANTHER" id="PTHR30069">
    <property type="entry name" value="TONB-DEPENDENT OUTER MEMBRANE RECEPTOR"/>
    <property type="match status" value="1"/>
</dbReference>
<evidence type="ECO:0000313" key="13">
    <source>
        <dbReference type="EMBL" id="MEY1662474.1"/>
    </source>
</evidence>
<dbReference type="SUPFAM" id="SSF56935">
    <property type="entry name" value="Porins"/>
    <property type="match status" value="1"/>
</dbReference>
<comment type="caution">
    <text evidence="13">The sequence shown here is derived from an EMBL/GenBank/DDBJ whole genome shotgun (WGS) entry which is preliminary data.</text>
</comment>
<dbReference type="InterPro" id="IPR000531">
    <property type="entry name" value="Beta-barrel_TonB"/>
</dbReference>
<reference evidence="13 14" key="1">
    <citation type="submission" date="2024-07" db="EMBL/GenBank/DDBJ databases">
        <authorList>
            <person name="Ren Q."/>
        </authorList>
    </citation>
    <scope>NUCLEOTIDE SEQUENCE [LARGE SCALE GENOMIC DNA]</scope>
    <source>
        <strain evidence="13 14">REN37</strain>
    </source>
</reference>
<feature type="domain" description="TonB-dependent receptor plug" evidence="12">
    <location>
        <begin position="53"/>
        <end position="146"/>
    </location>
</feature>
<keyword evidence="6 8" id="KW-0472">Membrane</keyword>
<evidence type="ECO:0000256" key="8">
    <source>
        <dbReference type="PROSITE-ProRule" id="PRU01360"/>
    </source>
</evidence>
<keyword evidence="5 9" id="KW-0798">TonB box</keyword>
<sequence>MTFNCSRSGVLGTLMLLCVPHSGWADSSVTLSPVVVTADHAAHSVSTEADPRQARQPLPASDAGDFLKGVPGFAAIRSGGTNGDPVLRGMMGSRLNLLVDGGQIIGACPGRMDSPSSYLSPETYDHFEVVKGPQTVVWGPTGSAGTVLFERRTERFQAPGQRGRLILQGGSHGRGGAMVDVATGSESGYLRAIGQYDRADDYRDGNGDRVPSRWMKWNGDLLFGLTPDADTLIELGVGAGDGEARYAGRGMDGSKFERRSATLRVQRAFYGGALETLDARLYYHSAYHVMDNFSLRQPSGMAMEMPLERQTWGGRLQSQWRWGEQQLTAGVDAQQSNHEERTGHGWQQDAGFTQAGVFAEHRWPLAERHALVSGARLDWVRVKDYRDSIGGGHGGGMNHPNPTADQHRQRELPSAFLRYELELDAGRLVYAGLGHAQRMPDYWELFSPDAGPAGSVNAFSGLGPEKTTQLDVGVQWQQGDWRSWVAAYAGYIEDFVLFTSHQMGGMRHVQVSAVDADVAGAETGLAWQWHPHWSVDVALAYARGRQRHGGGALPQMPPLDGRLGLQYEREQWSAGLLWRAVAAQHRVAPMQGNVVGQDFGRSAGFGTLAVNGAYRFDESLTLSAGVDNVLDKAYSEHLNKAGSAGFGYPADTRINEPGRQYWVKVDLRF</sequence>
<gene>
    <name evidence="13" type="ORF">AB5I84_09980</name>
</gene>
<evidence type="ECO:0000259" key="11">
    <source>
        <dbReference type="Pfam" id="PF00593"/>
    </source>
</evidence>
<evidence type="ECO:0000313" key="14">
    <source>
        <dbReference type="Proteomes" id="UP001562065"/>
    </source>
</evidence>
<proteinExistence type="inferred from homology"/>